<organism evidence="3 4">
    <name type="scientific">Methanobrevibacter olleyae</name>
    <dbReference type="NCBI Taxonomy" id="294671"/>
    <lineage>
        <taxon>Archaea</taxon>
        <taxon>Methanobacteriati</taxon>
        <taxon>Methanobacteriota</taxon>
        <taxon>Methanomada group</taxon>
        <taxon>Methanobacteria</taxon>
        <taxon>Methanobacteriales</taxon>
        <taxon>Methanobacteriaceae</taxon>
        <taxon>Methanobrevibacter</taxon>
    </lineage>
</organism>
<accession>A0A8T3VVY7</accession>
<dbReference type="EMBL" id="SUTG01000008">
    <property type="protein sequence ID" value="MBE6512105.1"/>
    <property type="molecule type" value="Genomic_DNA"/>
</dbReference>
<name>A0A8T3VVY7_METOL</name>
<reference evidence="3" key="1">
    <citation type="submission" date="2019-04" db="EMBL/GenBank/DDBJ databases">
        <title>Evolution of Biomass-Degrading Anaerobic Consortia Revealed by Metagenomics.</title>
        <authorList>
            <person name="Peng X."/>
        </authorList>
    </citation>
    <scope>NUCLEOTIDE SEQUENCE</scope>
    <source>
        <strain evidence="3">SIG14</strain>
    </source>
</reference>
<evidence type="ECO:0000256" key="2">
    <source>
        <dbReference type="SAM" id="Phobius"/>
    </source>
</evidence>
<evidence type="ECO:0000313" key="4">
    <source>
        <dbReference type="Proteomes" id="UP000732619"/>
    </source>
</evidence>
<proteinExistence type="predicted"/>
<feature type="transmembrane region" description="Helical" evidence="2">
    <location>
        <begin position="111"/>
        <end position="132"/>
    </location>
</feature>
<keyword evidence="2" id="KW-0812">Transmembrane</keyword>
<gene>
    <name evidence="3" type="ORF">E7Z75_02985</name>
</gene>
<sequence length="133" mass="15306">MSNEEKIEEVIESTENKENQDEIINAESETEENQDETINAESEMEEEIKFDDETFFKSDNVERKTEKTSNLNKIIIIVGYIFALLIPLIGLIYGIILAIINKPPSYREHGIYIILLSLIMWIVYILIGIAVIP</sequence>
<comment type="caution">
    <text evidence="3">The sequence shown here is derived from an EMBL/GenBank/DDBJ whole genome shotgun (WGS) entry which is preliminary data.</text>
</comment>
<feature type="compositionally biased region" description="Basic and acidic residues" evidence="1">
    <location>
        <begin position="1"/>
        <end position="20"/>
    </location>
</feature>
<keyword evidence="2" id="KW-0472">Membrane</keyword>
<evidence type="ECO:0000256" key="1">
    <source>
        <dbReference type="SAM" id="MobiDB-lite"/>
    </source>
</evidence>
<protein>
    <submittedName>
        <fullName evidence="3">Uncharacterized protein</fullName>
    </submittedName>
</protein>
<feature type="transmembrane region" description="Helical" evidence="2">
    <location>
        <begin position="74"/>
        <end position="99"/>
    </location>
</feature>
<dbReference type="AlphaFoldDB" id="A0A8T3VVY7"/>
<evidence type="ECO:0000313" key="3">
    <source>
        <dbReference type="EMBL" id="MBE6512105.1"/>
    </source>
</evidence>
<keyword evidence="2" id="KW-1133">Transmembrane helix</keyword>
<dbReference type="Proteomes" id="UP000732619">
    <property type="component" value="Unassembled WGS sequence"/>
</dbReference>
<feature type="region of interest" description="Disordered" evidence="1">
    <location>
        <begin position="1"/>
        <end position="44"/>
    </location>
</feature>